<feature type="domain" description="FAD dependent oxidoreductase" evidence="1">
    <location>
        <begin position="31"/>
        <end position="385"/>
    </location>
</feature>
<evidence type="ECO:0000259" key="1">
    <source>
        <dbReference type="Pfam" id="PF01266"/>
    </source>
</evidence>
<reference evidence="2" key="1">
    <citation type="submission" date="2020-12" db="EMBL/GenBank/DDBJ databases">
        <title>Bacterial novel species Flavobacterium sp. SE-1-e isolated from soil.</title>
        <authorList>
            <person name="Jung H.-Y."/>
        </authorList>
    </citation>
    <scope>NUCLEOTIDE SEQUENCE</scope>
    <source>
        <strain evidence="2">SE-1-e</strain>
    </source>
</reference>
<dbReference type="InterPro" id="IPR036188">
    <property type="entry name" value="FAD/NAD-bd_sf"/>
</dbReference>
<comment type="caution">
    <text evidence="2">The sequence shown here is derived from an EMBL/GenBank/DDBJ whole genome shotgun (WGS) entry which is preliminary data.</text>
</comment>
<dbReference type="InterPro" id="IPR006076">
    <property type="entry name" value="FAD-dep_OxRdtase"/>
</dbReference>
<dbReference type="GO" id="GO:0005737">
    <property type="term" value="C:cytoplasm"/>
    <property type="evidence" value="ECO:0007669"/>
    <property type="project" value="TreeGrafter"/>
</dbReference>
<dbReference type="PRINTS" id="PR00420">
    <property type="entry name" value="RNGMNOXGNASE"/>
</dbReference>
<dbReference type="Proteomes" id="UP000609172">
    <property type="component" value="Unassembled WGS sequence"/>
</dbReference>
<dbReference type="Gene3D" id="3.30.9.10">
    <property type="entry name" value="D-Amino Acid Oxidase, subunit A, domain 2"/>
    <property type="match status" value="1"/>
</dbReference>
<organism evidence="2 3">
    <name type="scientific">Flavobacterium agrisoli</name>
    <dbReference type="NCBI Taxonomy" id="2793066"/>
    <lineage>
        <taxon>Bacteria</taxon>
        <taxon>Pseudomonadati</taxon>
        <taxon>Bacteroidota</taxon>
        <taxon>Flavobacteriia</taxon>
        <taxon>Flavobacteriales</taxon>
        <taxon>Flavobacteriaceae</taxon>
        <taxon>Flavobacterium</taxon>
    </lineage>
</organism>
<keyword evidence="3" id="KW-1185">Reference proteome</keyword>
<dbReference type="Gene3D" id="3.50.50.60">
    <property type="entry name" value="FAD/NAD(P)-binding domain"/>
    <property type="match status" value="1"/>
</dbReference>
<name>A0A934PM81_9FLAO</name>
<accession>A0A934PM81</accession>
<sequence length="400" mass="46029">MNLKSGLPFWLIKNGLAKDYRTLDINTETEVLIIGSGITGALCAHFLCEAGVKCIIVDKRMASTGSTTASTAQLQYEIDTYLFELIEKIGEEKAVKAYQKCLESIYTLEKIIKKLKIDGNFEWKSSLYLASNAKDFKELEKEYKIRKKHKLPVKLLNQEELQKKFNIRRKGALYNNCSAQIDTFKLCTEILNYHKKKSGLVVYSHTEITKIVSKKDEIWAYTKKKNTIKAKKIVAAPGFESETLLKEKVMQLNSTYVIVSKPMKDEFLWKERCLIWETARPYLYIRTTQDNRIMVGGLDEEFQDPEKRDALMDEKNEAIIKKFKKLFPDCPIEIDFYWCGTFGETQDGLPYIGEHKDHPNMYFALGYGGNGITFSVIAAEIITDLYLGKETDSSIFSFER</sequence>
<protein>
    <submittedName>
        <fullName evidence="2">FAD-binding oxidoreductase</fullName>
    </submittedName>
</protein>
<dbReference type="EMBL" id="JAEHFV010000001">
    <property type="protein sequence ID" value="MBK0368953.1"/>
    <property type="molecule type" value="Genomic_DNA"/>
</dbReference>
<gene>
    <name evidence="2" type="ORF">I5M07_03810</name>
</gene>
<dbReference type="SUPFAM" id="SSF51905">
    <property type="entry name" value="FAD/NAD(P)-binding domain"/>
    <property type="match status" value="1"/>
</dbReference>
<evidence type="ECO:0000313" key="3">
    <source>
        <dbReference type="Proteomes" id="UP000609172"/>
    </source>
</evidence>
<dbReference type="RefSeq" id="WP_200104865.1">
    <property type="nucleotide sequence ID" value="NZ_JAEHFV010000001.1"/>
</dbReference>
<dbReference type="Pfam" id="PF01266">
    <property type="entry name" value="DAO"/>
    <property type="match status" value="1"/>
</dbReference>
<dbReference type="PANTHER" id="PTHR13847">
    <property type="entry name" value="SARCOSINE DEHYDROGENASE-RELATED"/>
    <property type="match status" value="1"/>
</dbReference>
<evidence type="ECO:0000313" key="2">
    <source>
        <dbReference type="EMBL" id="MBK0368953.1"/>
    </source>
</evidence>
<proteinExistence type="predicted"/>
<dbReference type="AlphaFoldDB" id="A0A934PM81"/>
<dbReference type="PANTHER" id="PTHR13847:SF201">
    <property type="entry name" value="PUTATIBE OXIDOREDUCTASE"/>
    <property type="match status" value="1"/>
</dbReference>